<dbReference type="Pfam" id="PF01924">
    <property type="entry name" value="HypD"/>
    <property type="match status" value="1"/>
</dbReference>
<comment type="caution">
    <text evidence="4">The sequence shown here is derived from an EMBL/GenBank/DDBJ whole genome shotgun (WGS) entry which is preliminary data.</text>
</comment>
<name>C0GED0_DETAL</name>
<dbReference type="PANTHER" id="PTHR30149:SF0">
    <property type="entry name" value="HYDROGENASE MATURATION FACTOR HYPD"/>
    <property type="match status" value="1"/>
</dbReference>
<dbReference type="Proteomes" id="UP000006443">
    <property type="component" value="Unassembled WGS sequence"/>
</dbReference>
<reference evidence="4 5" key="1">
    <citation type="submission" date="2009-02" db="EMBL/GenBank/DDBJ databases">
        <title>Sequencing of the draft genome and assembly of Dethiobacter alkaliphilus AHT 1.</title>
        <authorList>
            <consortium name="US DOE Joint Genome Institute (JGI-PGF)"/>
            <person name="Lucas S."/>
            <person name="Copeland A."/>
            <person name="Lapidus A."/>
            <person name="Glavina del Rio T."/>
            <person name="Dalin E."/>
            <person name="Tice H."/>
            <person name="Bruce D."/>
            <person name="Goodwin L."/>
            <person name="Pitluck S."/>
            <person name="Larimer F."/>
            <person name="Land M.L."/>
            <person name="Hauser L."/>
            <person name="Muyzer G."/>
        </authorList>
    </citation>
    <scope>NUCLEOTIDE SEQUENCE [LARGE SCALE GENOMIC DNA]</scope>
    <source>
        <strain evidence="4 5">AHT 1</strain>
    </source>
</reference>
<evidence type="ECO:0000313" key="5">
    <source>
        <dbReference type="Proteomes" id="UP000006443"/>
    </source>
</evidence>
<dbReference type="RefSeq" id="WP_008515166.1">
    <property type="nucleotide sequence ID" value="NZ_ACJM01000003.1"/>
</dbReference>
<proteinExistence type="inferred from homology"/>
<gene>
    <name evidence="4" type="ORF">DealDRAFT_0839</name>
</gene>
<protein>
    <submittedName>
        <fullName evidence="4">Hydrogenase formation HypD protein</fullName>
    </submittedName>
</protein>
<dbReference type="OrthoDB" id="9770424at2"/>
<dbReference type="GO" id="GO:0005506">
    <property type="term" value="F:iron ion binding"/>
    <property type="evidence" value="ECO:0007669"/>
    <property type="project" value="TreeGrafter"/>
</dbReference>
<dbReference type="GO" id="GO:0070025">
    <property type="term" value="F:carbon monoxide binding"/>
    <property type="evidence" value="ECO:0007669"/>
    <property type="project" value="TreeGrafter"/>
</dbReference>
<evidence type="ECO:0000256" key="1">
    <source>
        <dbReference type="ARBA" id="ARBA00007888"/>
    </source>
</evidence>
<dbReference type="InterPro" id="IPR042243">
    <property type="entry name" value="HypD_1"/>
</dbReference>
<dbReference type="GO" id="GO:0051604">
    <property type="term" value="P:protein maturation"/>
    <property type="evidence" value="ECO:0007669"/>
    <property type="project" value="TreeGrafter"/>
</dbReference>
<sequence>MNEQTVSALIHRIKSNITQPLRLMEVCGTHTTAIGRCGIRSLLTPELELVSGPGCPVCVTSQYDLDQMIMLSRQPGVTIATFGDMLRVPGSETTLELEKAAGADVRAVYSPFEAVKMAQQEQDRQFVFLGVGFETTAPAIAMSVELARQYGLDNYSVFSCVKTMPAALHALLGGGKSSLHGLILPGHVSAVIGRKAQDFVASHYHLPAAVTGFELTDILTAVLALVEMATKDEAAVVNCYPSVVREEGNPQARALIEKVFAPSDANWRGLGLIEQSGLSLRRELTQFDARLRFPVTPQDTPENSACRCANVLLGEITPPDCALFGSKCNPLSPEGPCMVSSEGACAAYFRYERKKAVTL</sequence>
<dbReference type="NCBIfam" id="TIGR00075">
    <property type="entry name" value="hypD"/>
    <property type="match status" value="1"/>
</dbReference>
<dbReference type="InterPro" id="IPR002780">
    <property type="entry name" value="Hyd_form_HypD"/>
</dbReference>
<evidence type="ECO:0000256" key="2">
    <source>
        <dbReference type="ARBA" id="ARBA00022723"/>
    </source>
</evidence>
<organism evidence="4 5">
    <name type="scientific">Dethiobacter alkaliphilus AHT 1</name>
    <dbReference type="NCBI Taxonomy" id="555088"/>
    <lineage>
        <taxon>Bacteria</taxon>
        <taxon>Bacillati</taxon>
        <taxon>Bacillota</taxon>
        <taxon>Dethiobacteria</taxon>
        <taxon>Dethiobacterales</taxon>
        <taxon>Dethiobacteraceae</taxon>
        <taxon>Dethiobacter</taxon>
    </lineage>
</organism>
<dbReference type="PIRSF" id="PIRSF005622">
    <property type="entry name" value="Hydrgn_mat_hypD"/>
    <property type="match status" value="1"/>
</dbReference>
<evidence type="ECO:0000313" key="4">
    <source>
        <dbReference type="EMBL" id="EEG78424.1"/>
    </source>
</evidence>
<dbReference type="InterPro" id="IPR042244">
    <property type="entry name" value="HypD_2_sf"/>
</dbReference>
<dbReference type="GO" id="GO:0051539">
    <property type="term" value="F:4 iron, 4 sulfur cluster binding"/>
    <property type="evidence" value="ECO:0007669"/>
    <property type="project" value="TreeGrafter"/>
</dbReference>
<dbReference type="Gene3D" id="6.10.20.100">
    <property type="match status" value="1"/>
</dbReference>
<comment type="similarity">
    <text evidence="1">Belongs to the HypD family.</text>
</comment>
<keyword evidence="5" id="KW-1185">Reference proteome</keyword>
<dbReference type="STRING" id="555088.DealDRAFT_0839"/>
<dbReference type="Gene3D" id="3.40.50.11740">
    <property type="entry name" value="HypD, alpha/beta domain 2"/>
    <property type="match status" value="2"/>
</dbReference>
<dbReference type="EMBL" id="ACJM01000003">
    <property type="protein sequence ID" value="EEG78424.1"/>
    <property type="molecule type" value="Genomic_DNA"/>
</dbReference>
<dbReference type="eggNOG" id="COG0409">
    <property type="taxonomic scope" value="Bacteria"/>
</dbReference>
<evidence type="ECO:0000256" key="3">
    <source>
        <dbReference type="ARBA" id="ARBA00023004"/>
    </source>
</evidence>
<dbReference type="PANTHER" id="PTHR30149">
    <property type="entry name" value="HYDROGENASE PROTEIN ASSEMBLY PROTEIN HYPD"/>
    <property type="match status" value="1"/>
</dbReference>
<keyword evidence="2" id="KW-0479">Metal-binding</keyword>
<accession>C0GED0</accession>
<keyword evidence="3" id="KW-0408">Iron</keyword>
<dbReference type="AlphaFoldDB" id="C0GED0"/>